<dbReference type="EMBL" id="LDZF01000019">
    <property type="protein sequence ID" value="KMK12377.1"/>
    <property type="molecule type" value="Genomic_DNA"/>
</dbReference>
<dbReference type="PANTHER" id="PTHR12304:SF4">
    <property type="entry name" value="URIDINE NUCLEOSIDASE"/>
    <property type="match status" value="1"/>
</dbReference>
<evidence type="ECO:0000313" key="4">
    <source>
        <dbReference type="EMBL" id="KMK12377.1"/>
    </source>
</evidence>
<dbReference type="Pfam" id="PF01156">
    <property type="entry name" value="IU_nuc_hydro"/>
    <property type="match status" value="1"/>
</dbReference>
<keyword evidence="1 4" id="KW-0378">Hydrolase</keyword>
<dbReference type="eggNOG" id="COG1957">
    <property type="taxonomic scope" value="Bacteria"/>
</dbReference>
<protein>
    <submittedName>
        <fullName evidence="4">Hydrolase</fullName>
    </submittedName>
</protein>
<keyword evidence="5" id="KW-1185">Reference proteome</keyword>
<dbReference type="Gene3D" id="3.90.245.10">
    <property type="entry name" value="Ribonucleoside hydrolase-like"/>
    <property type="match status" value="1"/>
</dbReference>
<name>A0A0J5LQT2_PLUGE</name>
<organism evidence="4 5">
    <name type="scientific">Pluralibacter gergoviae</name>
    <name type="common">Enterobacter gergoviae</name>
    <dbReference type="NCBI Taxonomy" id="61647"/>
    <lineage>
        <taxon>Bacteria</taxon>
        <taxon>Pseudomonadati</taxon>
        <taxon>Pseudomonadota</taxon>
        <taxon>Gammaproteobacteria</taxon>
        <taxon>Enterobacterales</taxon>
        <taxon>Enterobacteriaceae</taxon>
        <taxon>Pluralibacter</taxon>
    </lineage>
</organism>
<proteinExistence type="predicted"/>
<dbReference type="InterPro" id="IPR001910">
    <property type="entry name" value="Inosine/uridine_hydrolase_dom"/>
</dbReference>
<evidence type="ECO:0000259" key="3">
    <source>
        <dbReference type="Pfam" id="PF01156"/>
    </source>
</evidence>
<accession>A0A0J5LQT2</accession>
<gene>
    <name evidence="4" type="ORF">ABW06_17015</name>
</gene>
<dbReference type="AlphaFoldDB" id="A0A0J5LQT2"/>
<comment type="caution">
    <text evidence="4">The sequence shown here is derived from an EMBL/GenBank/DDBJ whole genome shotgun (WGS) entry which is preliminary data.</text>
</comment>
<dbReference type="PATRIC" id="fig|61647.15.peg.1635"/>
<dbReference type="RefSeq" id="WP_048279866.1">
    <property type="nucleotide sequence ID" value="NZ_JALLDC010000012.1"/>
</dbReference>
<dbReference type="InterPro" id="IPR023186">
    <property type="entry name" value="IUNH"/>
</dbReference>
<dbReference type="InterPro" id="IPR036452">
    <property type="entry name" value="Ribo_hydro-like"/>
</dbReference>
<dbReference type="GO" id="GO:0008477">
    <property type="term" value="F:purine nucleosidase activity"/>
    <property type="evidence" value="ECO:0007669"/>
    <property type="project" value="TreeGrafter"/>
</dbReference>
<reference evidence="4 5" key="1">
    <citation type="submission" date="2015-05" db="EMBL/GenBank/DDBJ databases">
        <title>Genome sequences of Pluralibacter gergoviae.</title>
        <authorList>
            <person name="Greninger A.L."/>
            <person name="Miller S."/>
        </authorList>
    </citation>
    <scope>NUCLEOTIDE SEQUENCE [LARGE SCALE GENOMIC DNA]</scope>
    <source>
        <strain evidence="4 5">JS81F13</strain>
    </source>
</reference>
<evidence type="ECO:0000313" key="5">
    <source>
        <dbReference type="Proteomes" id="UP000036196"/>
    </source>
</evidence>
<dbReference type="SUPFAM" id="SSF53590">
    <property type="entry name" value="Nucleoside hydrolase"/>
    <property type="match status" value="1"/>
</dbReference>
<evidence type="ECO:0000256" key="2">
    <source>
        <dbReference type="ARBA" id="ARBA00023295"/>
    </source>
</evidence>
<evidence type="ECO:0000256" key="1">
    <source>
        <dbReference type="ARBA" id="ARBA00022801"/>
    </source>
</evidence>
<sequence length="327" mass="34866">MRLIIDCDPGNGIAGANVDDGLALALALAAPEISLELITTVAGNTPSEVGYGVACDFARRFAPGLKVARGASRALIEPAAPWREHLDRKVDEVGLRHLWNGVPIPGHTATEPPMAVHQMSELICNNPGEITLVAIGPLTNIALAMQCYPQLAGLVKQIVIMGGAFNVDGYLKDTNFGIDPEAAHAVLTSGADIVLVPMDVTIQTLMTHRDLDLLAAAKSPLGRYLVDTMRPWMDFSMQTRRLPGCWIHDVLTVAWLLEPGLATAVTDNVAISLSGIGRGKSFRCGPQSLRLAVNVPPPSSAPVTILQTVDNQGLLALIQRHISRFSC</sequence>
<keyword evidence="2" id="KW-0326">Glycosidase</keyword>
<dbReference type="STRING" id="61647.LG71_08655"/>
<dbReference type="GO" id="GO:0006152">
    <property type="term" value="P:purine nucleoside catabolic process"/>
    <property type="evidence" value="ECO:0007669"/>
    <property type="project" value="TreeGrafter"/>
</dbReference>
<dbReference type="PANTHER" id="PTHR12304">
    <property type="entry name" value="INOSINE-URIDINE PREFERRING NUCLEOSIDE HYDROLASE"/>
    <property type="match status" value="1"/>
</dbReference>
<dbReference type="Proteomes" id="UP000036196">
    <property type="component" value="Unassembled WGS sequence"/>
</dbReference>
<feature type="domain" description="Inosine/uridine-preferring nucleoside hydrolase" evidence="3">
    <location>
        <begin position="3"/>
        <end position="313"/>
    </location>
</feature>
<dbReference type="GO" id="GO:0005829">
    <property type="term" value="C:cytosol"/>
    <property type="evidence" value="ECO:0007669"/>
    <property type="project" value="TreeGrafter"/>
</dbReference>